<evidence type="ECO:0000256" key="1">
    <source>
        <dbReference type="SAM" id="MobiDB-lite"/>
    </source>
</evidence>
<proteinExistence type="predicted"/>
<evidence type="ECO:0000313" key="2">
    <source>
        <dbReference type="EMBL" id="PHH66752.1"/>
    </source>
</evidence>
<accession>A0A2C5YHI2</accession>
<organism evidence="2 3">
    <name type="scientific">Ophiocordyceps australis</name>
    <dbReference type="NCBI Taxonomy" id="1399860"/>
    <lineage>
        <taxon>Eukaryota</taxon>
        <taxon>Fungi</taxon>
        <taxon>Dikarya</taxon>
        <taxon>Ascomycota</taxon>
        <taxon>Pezizomycotina</taxon>
        <taxon>Sordariomycetes</taxon>
        <taxon>Hypocreomycetidae</taxon>
        <taxon>Hypocreales</taxon>
        <taxon>Ophiocordycipitaceae</taxon>
        <taxon>Ophiocordyceps</taxon>
    </lineage>
</organism>
<sequence length="188" mass="20120">MEAKAKQDVTWKTRRLDKILRYLGARNRIHAGDGLAPERPVGAGAAPRAGPSGQKPAEMPTSYYKHLEAAVADVNANLRAQTGAKPKYNAFCALKPTLSQAIHSTGAAANSAIAYTSPLLPLDTIKPAPLVQSGSCQALLAFALQPFKGTPSKVFVNPTPITCQCPTLQIDEINHGHSMLLVWSIKRK</sequence>
<dbReference type="AlphaFoldDB" id="A0A2C5YHI2"/>
<evidence type="ECO:0000313" key="3">
    <source>
        <dbReference type="Proteomes" id="UP000226192"/>
    </source>
</evidence>
<name>A0A2C5YHI2_9HYPO</name>
<feature type="compositionally biased region" description="Low complexity" evidence="1">
    <location>
        <begin position="37"/>
        <end position="53"/>
    </location>
</feature>
<protein>
    <submittedName>
        <fullName evidence="2">Uncharacterized protein</fullName>
    </submittedName>
</protein>
<dbReference type="Proteomes" id="UP000226192">
    <property type="component" value="Unassembled WGS sequence"/>
</dbReference>
<keyword evidence="3" id="KW-1185">Reference proteome</keyword>
<dbReference type="EMBL" id="NJET01000005">
    <property type="protein sequence ID" value="PHH66752.1"/>
    <property type="molecule type" value="Genomic_DNA"/>
</dbReference>
<feature type="region of interest" description="Disordered" evidence="1">
    <location>
        <begin position="33"/>
        <end position="58"/>
    </location>
</feature>
<reference evidence="2 3" key="1">
    <citation type="submission" date="2017-06" db="EMBL/GenBank/DDBJ databases">
        <title>Ant-infecting Ophiocordyceps genomes reveal a high diversity of potential behavioral manipulation genes and a possible major role for enterotoxins.</title>
        <authorList>
            <person name="De Bekker C."/>
            <person name="Evans H.C."/>
            <person name="Brachmann A."/>
            <person name="Hughes D.P."/>
        </authorList>
    </citation>
    <scope>NUCLEOTIDE SEQUENCE [LARGE SCALE GENOMIC DNA]</scope>
    <source>
        <strain evidence="2 3">Map64</strain>
    </source>
</reference>
<comment type="caution">
    <text evidence="2">The sequence shown here is derived from an EMBL/GenBank/DDBJ whole genome shotgun (WGS) entry which is preliminary data.</text>
</comment>
<gene>
    <name evidence="2" type="ORF">CDD81_5884</name>
</gene>